<dbReference type="Pfam" id="PF00151">
    <property type="entry name" value="Lipase"/>
    <property type="match status" value="1"/>
</dbReference>
<protein>
    <recommendedName>
        <fullName evidence="4">phospholipase A1</fullName>
        <ecNumber evidence="4">3.1.1.32</ecNumber>
    </recommendedName>
</protein>
<dbReference type="SUPFAM" id="SSF53474">
    <property type="entry name" value="alpha/beta-Hydrolases"/>
    <property type="match status" value="1"/>
</dbReference>
<evidence type="ECO:0000259" key="9">
    <source>
        <dbReference type="Pfam" id="PF00151"/>
    </source>
</evidence>
<feature type="compositionally biased region" description="Basic and acidic residues" evidence="8">
    <location>
        <begin position="655"/>
        <end position="679"/>
    </location>
</feature>
<dbReference type="PANTHER" id="PTHR11610">
    <property type="entry name" value="LIPASE"/>
    <property type="match status" value="1"/>
</dbReference>
<dbReference type="InterPro" id="IPR033906">
    <property type="entry name" value="Lipase_N"/>
</dbReference>
<feature type="compositionally biased region" description="Basic and acidic residues" evidence="8">
    <location>
        <begin position="898"/>
        <end position="922"/>
    </location>
</feature>
<evidence type="ECO:0000256" key="3">
    <source>
        <dbReference type="ARBA" id="ARBA00010701"/>
    </source>
</evidence>
<comment type="similarity">
    <text evidence="3 7">Belongs to the AB hydrolase superfamily. Lipase family.</text>
</comment>
<dbReference type="GO" id="GO:0008970">
    <property type="term" value="F:phospholipase A1 activity"/>
    <property type="evidence" value="ECO:0007669"/>
    <property type="project" value="UniProtKB-EC"/>
</dbReference>
<evidence type="ECO:0000256" key="1">
    <source>
        <dbReference type="ARBA" id="ARBA00000111"/>
    </source>
</evidence>
<feature type="region of interest" description="Disordered" evidence="8">
    <location>
        <begin position="871"/>
        <end position="1003"/>
    </location>
</feature>
<feature type="compositionally biased region" description="Polar residues" evidence="8">
    <location>
        <begin position="927"/>
        <end position="941"/>
    </location>
</feature>
<dbReference type="AlphaFoldDB" id="A0AAJ7RTJ0"/>
<evidence type="ECO:0000313" key="11">
    <source>
        <dbReference type="RefSeq" id="XP_024946875.1"/>
    </source>
</evidence>
<feature type="region of interest" description="Disordered" evidence="8">
    <location>
        <begin position="778"/>
        <end position="804"/>
    </location>
</feature>
<dbReference type="EC" id="3.1.1.32" evidence="4"/>
<dbReference type="RefSeq" id="XP_024946875.1">
    <property type="nucleotide sequence ID" value="XM_025091107.1"/>
</dbReference>
<feature type="compositionally biased region" description="Low complexity" evidence="8">
    <location>
        <begin position="871"/>
        <end position="897"/>
    </location>
</feature>
<feature type="region of interest" description="Disordered" evidence="8">
    <location>
        <begin position="653"/>
        <end position="738"/>
    </location>
</feature>
<evidence type="ECO:0000256" key="4">
    <source>
        <dbReference type="ARBA" id="ARBA00013179"/>
    </source>
</evidence>
<evidence type="ECO:0000256" key="8">
    <source>
        <dbReference type="SAM" id="MobiDB-lite"/>
    </source>
</evidence>
<dbReference type="CDD" id="cd00707">
    <property type="entry name" value="Pancreat_lipase_like"/>
    <property type="match status" value="1"/>
</dbReference>
<proteinExistence type="inferred from homology"/>
<evidence type="ECO:0000256" key="7">
    <source>
        <dbReference type="RuleBase" id="RU004262"/>
    </source>
</evidence>
<sequence length="1181" mass="131525">MMNTSRPAWWEEKGVWTILIKHSLENHCSTTFSSTCGGVLWIGGVAASDWPTVLDESLDEKNDAMIFRSVVESMREWEFRKRYPRRAKREASRVCYEEVGCFEDTGPFSYLEMLPSPPKDVGTRFLVYGSRKARSIPTEVPAENINDNAHRVIDPELPTKVIVHGFGSSCDHIWVYEMRSALMSVHECNIVCVDWGPGSAVPNYVRAAANTRLVGRQLAKLVRSLNVPLEKVHLIGFSLGAHVAGFAGAELGNVSRITGLDPAGPLFESQDPRARLDATDANFVDVIHSNGEQLILGGLGSWQPMGDVDFYPNGGRMQTGCSNLFLGAVSDIIWSSAVEGRSLCNHRRAYKLFTDSVSPKCRFPAFPCEHGYDGLLRGDCFPCGVSGTGRPCGDMGYYSDQSSARGQLYLLTRDEEPFCAHQYQIKVYNSRSERPARSYGKLQITLVGEVSFNETFTMTKKDDEELLVGAILQKIVVPHPAVTNLHAIEIKYTAYSGWISSGLVSWSIDKVVILDSFGKGLSICKKGLILESGQPIYLPLYPGECNIPVESSDSTTASTIFEATAGTTTANNSIGTTTFDSNMDSTAIIGFTTTELPDTSFKEKLDVGIGPFTKEQNYDRDFSVEVLPKETSGGGQGLGPFTRDQNIRVFYEGGRPSKEESSREESKVKKKNNREELRDKKPRIPLNPWSVLDLEDSQTNSLENTEAESGRGFSGTNVTPRGFSYGENSEGSENSRRFDWSTDFPREIEEPVLKLPKKESGRSLRLPEITEPILHPRSARQNTGFGGVGFRSSSEKSFDPAETSSTRGFTVQFLPERLAGILAQAERYARQTLLPLISQYTPSFIGGQRSNYGPTYFPPLGDIADETLDESSSVSKVSSENQWITTTTSTTTPSSVTHQERSSRPLENASRESSEVKNRQETEWLPVQSTETKSNLASSTENSEEVKINNRNATSHYTETENGRNKLQSKDEDIRSTDGTSDEWSASPRTESRQDPASETKLNDWLPIINGQKFLTKDAQPIPNTTEPEFSLSSNTTSNLTSNIVQEDETIKETQKIQTTPTTKMPLINIDRYNKKENNSLPQRQERQFIPLIDFAQPDNFFSPSWPNKSQSPTSSTAQTSTESEIISHIQRIPRINNTRTRAMIFPYAYERQKDPRTRYIPLIPQEDMGKTKLSLAERES</sequence>
<dbReference type="InterPro" id="IPR013818">
    <property type="entry name" value="Lipase"/>
</dbReference>
<evidence type="ECO:0000256" key="6">
    <source>
        <dbReference type="ARBA" id="ARBA00022801"/>
    </source>
</evidence>
<dbReference type="FunFam" id="3.40.50.1820:FF:000288">
    <property type="entry name" value="Pancreatic triacylglycerol lipase"/>
    <property type="match status" value="1"/>
</dbReference>
<dbReference type="GO" id="GO:0016042">
    <property type="term" value="P:lipid catabolic process"/>
    <property type="evidence" value="ECO:0007669"/>
    <property type="project" value="TreeGrafter"/>
</dbReference>
<keyword evidence="6" id="KW-0378">Hydrolase</keyword>
<accession>A0AAJ7RTJ0</accession>
<dbReference type="PRINTS" id="PR00821">
    <property type="entry name" value="TAGLIPASE"/>
</dbReference>
<feature type="region of interest" description="Disordered" evidence="8">
    <location>
        <begin position="1101"/>
        <end position="1125"/>
    </location>
</feature>
<feature type="compositionally biased region" description="Low complexity" evidence="8">
    <location>
        <begin position="1110"/>
        <end position="1125"/>
    </location>
</feature>
<organism evidence="10 11">
    <name type="scientific">Cephus cinctus</name>
    <name type="common">Wheat stem sawfly</name>
    <dbReference type="NCBI Taxonomy" id="211228"/>
    <lineage>
        <taxon>Eukaryota</taxon>
        <taxon>Metazoa</taxon>
        <taxon>Ecdysozoa</taxon>
        <taxon>Arthropoda</taxon>
        <taxon>Hexapoda</taxon>
        <taxon>Insecta</taxon>
        <taxon>Pterygota</taxon>
        <taxon>Neoptera</taxon>
        <taxon>Endopterygota</taxon>
        <taxon>Hymenoptera</taxon>
        <taxon>Cephoidea</taxon>
        <taxon>Cephidae</taxon>
        <taxon>Cephus</taxon>
    </lineage>
</organism>
<feature type="domain" description="Lipase" evidence="9">
    <location>
        <begin position="93"/>
        <end position="418"/>
    </location>
</feature>
<dbReference type="PANTHER" id="PTHR11610:SF186">
    <property type="entry name" value="FI22312P1"/>
    <property type="match status" value="1"/>
</dbReference>
<name>A0AAJ7RTJ0_CEPCN</name>
<feature type="compositionally biased region" description="Polar residues" evidence="8">
    <location>
        <begin position="977"/>
        <end position="989"/>
    </location>
</feature>
<dbReference type="Proteomes" id="UP000694920">
    <property type="component" value="Unplaced"/>
</dbReference>
<gene>
    <name evidence="11" type="primary">LOC107273844</name>
</gene>
<evidence type="ECO:0000313" key="10">
    <source>
        <dbReference type="Proteomes" id="UP000694920"/>
    </source>
</evidence>
<dbReference type="InterPro" id="IPR029058">
    <property type="entry name" value="AB_hydrolase_fold"/>
</dbReference>
<dbReference type="GeneID" id="107273844"/>
<comment type="catalytic activity">
    <reaction evidence="1">
        <text>a 1,2-diacyl-sn-glycero-3-phosphocholine + H2O = a 2-acyl-sn-glycero-3-phosphocholine + a fatty acid + H(+)</text>
        <dbReference type="Rhea" id="RHEA:18689"/>
        <dbReference type="ChEBI" id="CHEBI:15377"/>
        <dbReference type="ChEBI" id="CHEBI:15378"/>
        <dbReference type="ChEBI" id="CHEBI:28868"/>
        <dbReference type="ChEBI" id="CHEBI:57643"/>
        <dbReference type="ChEBI" id="CHEBI:57875"/>
        <dbReference type="EC" id="3.1.1.32"/>
    </reaction>
</comment>
<evidence type="ECO:0000256" key="5">
    <source>
        <dbReference type="ARBA" id="ARBA00022525"/>
    </source>
</evidence>
<reference evidence="11" key="1">
    <citation type="submission" date="2025-08" db="UniProtKB">
        <authorList>
            <consortium name="RefSeq"/>
        </authorList>
    </citation>
    <scope>IDENTIFICATION</scope>
</reference>
<keyword evidence="10" id="KW-1185">Reference proteome</keyword>
<keyword evidence="5" id="KW-0964">Secreted</keyword>
<dbReference type="GO" id="GO:0005615">
    <property type="term" value="C:extracellular space"/>
    <property type="evidence" value="ECO:0007669"/>
    <property type="project" value="TreeGrafter"/>
</dbReference>
<feature type="compositionally biased region" description="Basic and acidic residues" evidence="8">
    <location>
        <begin position="958"/>
        <end position="976"/>
    </location>
</feature>
<comment type="subcellular location">
    <subcellularLocation>
        <location evidence="2">Secreted</location>
    </subcellularLocation>
</comment>
<evidence type="ECO:0000256" key="2">
    <source>
        <dbReference type="ARBA" id="ARBA00004613"/>
    </source>
</evidence>
<dbReference type="Gene3D" id="3.40.50.1820">
    <property type="entry name" value="alpha/beta hydrolase"/>
    <property type="match status" value="1"/>
</dbReference>
<dbReference type="InterPro" id="IPR000734">
    <property type="entry name" value="TAG_lipase"/>
</dbReference>
<feature type="compositionally biased region" description="Basic and acidic residues" evidence="8">
    <location>
        <begin position="990"/>
        <end position="1002"/>
    </location>
</feature>